<organism evidence="3 4">
    <name type="scientific">Colletotrichum kahawae</name>
    <name type="common">Coffee berry disease fungus</name>
    <dbReference type="NCBI Taxonomy" id="34407"/>
    <lineage>
        <taxon>Eukaryota</taxon>
        <taxon>Fungi</taxon>
        <taxon>Dikarya</taxon>
        <taxon>Ascomycota</taxon>
        <taxon>Pezizomycotina</taxon>
        <taxon>Sordariomycetes</taxon>
        <taxon>Hypocreomycetidae</taxon>
        <taxon>Glomerellales</taxon>
        <taxon>Glomerellaceae</taxon>
        <taxon>Colletotrichum</taxon>
        <taxon>Colletotrichum gloeosporioides species complex</taxon>
    </lineage>
</organism>
<dbReference type="AlphaFoldDB" id="A0AAD9XWP9"/>
<keyword evidence="2" id="KW-0812">Transmembrane</keyword>
<keyword evidence="2" id="KW-1133">Transmembrane helix</keyword>
<evidence type="ECO:0000313" key="4">
    <source>
        <dbReference type="Proteomes" id="UP001281614"/>
    </source>
</evidence>
<feature type="region of interest" description="Disordered" evidence="1">
    <location>
        <begin position="1"/>
        <end position="55"/>
    </location>
</feature>
<evidence type="ECO:0000256" key="2">
    <source>
        <dbReference type="SAM" id="Phobius"/>
    </source>
</evidence>
<protein>
    <submittedName>
        <fullName evidence="3">Uncharacterized protein</fullName>
    </submittedName>
</protein>
<evidence type="ECO:0000313" key="3">
    <source>
        <dbReference type="EMBL" id="KAK2729005.1"/>
    </source>
</evidence>
<feature type="transmembrane region" description="Helical" evidence="2">
    <location>
        <begin position="79"/>
        <end position="95"/>
    </location>
</feature>
<keyword evidence="4" id="KW-1185">Reference proteome</keyword>
<dbReference type="Proteomes" id="UP001281614">
    <property type="component" value="Unassembled WGS sequence"/>
</dbReference>
<feature type="compositionally biased region" description="Polar residues" evidence="1">
    <location>
        <begin position="1"/>
        <end position="13"/>
    </location>
</feature>
<accession>A0AAD9XWP9</accession>
<keyword evidence="2" id="KW-0472">Membrane</keyword>
<evidence type="ECO:0000256" key="1">
    <source>
        <dbReference type="SAM" id="MobiDB-lite"/>
    </source>
</evidence>
<sequence>MSSVRNTIYQNGLSHPGLQVPHESDSQDPPPEYTYPNSATDGIITPTRADTPLSDLPTTERLVRRQVSTINFSSGSPGVPIYMVCFLLVICLLACKSHLGQNLCGPANP</sequence>
<name>A0AAD9XWP9_COLKA</name>
<comment type="caution">
    <text evidence="3">The sequence shown here is derived from an EMBL/GenBank/DDBJ whole genome shotgun (WGS) entry which is preliminary data.</text>
</comment>
<proteinExistence type="predicted"/>
<reference evidence="3" key="1">
    <citation type="submission" date="2023-02" db="EMBL/GenBank/DDBJ databases">
        <title>Colletotrichum kahawae CIFC_Que2 genome sequencing and assembly.</title>
        <authorList>
            <person name="Baroncelli R."/>
        </authorList>
    </citation>
    <scope>NUCLEOTIDE SEQUENCE</scope>
    <source>
        <strain evidence="3">CIFC_Que2</strain>
    </source>
</reference>
<gene>
    <name evidence="3" type="ORF">CKAH01_10576</name>
</gene>
<dbReference type="EMBL" id="VYYT01000854">
    <property type="protein sequence ID" value="KAK2729005.1"/>
    <property type="molecule type" value="Genomic_DNA"/>
</dbReference>